<gene>
    <name evidence="3" type="ORF">CSQ87_04825</name>
</gene>
<reference evidence="3 4" key="1">
    <citation type="submission" date="2017-10" db="EMBL/GenBank/DDBJ databases">
        <title>Draft genome sequences of strains TRE 1, TRE 9, TRE H and TRI 7, isolated from tamarins, belonging to four potential novel Bifidobacterium species.</title>
        <authorList>
            <person name="Mattarelli P."/>
            <person name="Modesto M."/>
            <person name="Puglisi E."/>
            <person name="Morelli L."/>
            <person name="Spezio C."/>
            <person name="Bonetti A."/>
            <person name="Sandri C."/>
        </authorList>
    </citation>
    <scope>NUCLEOTIDE SEQUENCE [LARGE SCALE GENOMIC DNA]</scope>
    <source>
        <strain evidence="4">TRI7</strain>
    </source>
</reference>
<sequence>MPMLIILFLWVALVVALVVYVLIRARRESHRTDFFYNMDQDPESQRRKPRAVSTNIAFTPSRQVRRGSTAPEHEHATAETPVYVNDPSVVEVRALGRGIDIPDLDAAKDQPNGSAEGRSGQAQVGQVRPGQARVGQASAEQTPTGETSEYTGDHAGRRVGEHVRRRDDDRPSELNR</sequence>
<dbReference type="OrthoDB" id="3234244at2"/>
<feature type="region of interest" description="Disordered" evidence="1">
    <location>
        <begin position="100"/>
        <end position="176"/>
    </location>
</feature>
<feature type="compositionally biased region" description="Polar residues" evidence="1">
    <location>
        <begin position="138"/>
        <end position="150"/>
    </location>
</feature>
<dbReference type="AlphaFoldDB" id="A0A2M9HEW0"/>
<organism evidence="3 4">
    <name type="scientific">Bifidobacterium simiarum</name>
    <dbReference type="NCBI Taxonomy" id="2045441"/>
    <lineage>
        <taxon>Bacteria</taxon>
        <taxon>Bacillati</taxon>
        <taxon>Actinomycetota</taxon>
        <taxon>Actinomycetes</taxon>
        <taxon>Bifidobacteriales</taxon>
        <taxon>Bifidobacteriaceae</taxon>
        <taxon>Bifidobacterium</taxon>
    </lineage>
</organism>
<name>A0A2M9HEW0_9BIFI</name>
<keyword evidence="2" id="KW-1133">Transmembrane helix</keyword>
<feature type="compositionally biased region" description="Polar residues" evidence="1">
    <location>
        <begin position="52"/>
        <end position="62"/>
    </location>
</feature>
<keyword evidence="2" id="KW-0472">Membrane</keyword>
<evidence type="ECO:0000313" key="3">
    <source>
        <dbReference type="EMBL" id="PJM75342.1"/>
    </source>
</evidence>
<dbReference type="Proteomes" id="UP000231451">
    <property type="component" value="Unassembled WGS sequence"/>
</dbReference>
<evidence type="ECO:0000256" key="1">
    <source>
        <dbReference type="SAM" id="MobiDB-lite"/>
    </source>
</evidence>
<keyword evidence="2" id="KW-0812">Transmembrane</keyword>
<dbReference type="RefSeq" id="WP_100512760.1">
    <property type="nucleotide sequence ID" value="NZ_PEBK01000004.1"/>
</dbReference>
<evidence type="ECO:0000313" key="4">
    <source>
        <dbReference type="Proteomes" id="UP000231451"/>
    </source>
</evidence>
<feature type="region of interest" description="Disordered" evidence="1">
    <location>
        <begin position="40"/>
        <end position="84"/>
    </location>
</feature>
<protein>
    <submittedName>
        <fullName evidence="3">Uncharacterized protein</fullName>
    </submittedName>
</protein>
<feature type="transmembrane region" description="Helical" evidence="2">
    <location>
        <begin position="6"/>
        <end position="23"/>
    </location>
</feature>
<dbReference type="EMBL" id="PEBK01000004">
    <property type="protein sequence ID" value="PJM75342.1"/>
    <property type="molecule type" value="Genomic_DNA"/>
</dbReference>
<proteinExistence type="predicted"/>
<evidence type="ECO:0000256" key="2">
    <source>
        <dbReference type="SAM" id="Phobius"/>
    </source>
</evidence>
<comment type="caution">
    <text evidence="3">The sequence shown here is derived from an EMBL/GenBank/DDBJ whole genome shotgun (WGS) entry which is preliminary data.</text>
</comment>
<keyword evidence="4" id="KW-1185">Reference proteome</keyword>
<feature type="compositionally biased region" description="Basic and acidic residues" evidence="1">
    <location>
        <begin position="151"/>
        <end position="176"/>
    </location>
</feature>
<accession>A0A2M9HEW0</accession>